<dbReference type="EC" id="4.2.1.129" evidence="6"/>
<dbReference type="InterPro" id="IPR018333">
    <property type="entry name" value="Squalene_cyclase"/>
</dbReference>
<dbReference type="GO" id="GO:0005811">
    <property type="term" value="C:lipid droplet"/>
    <property type="evidence" value="ECO:0007669"/>
    <property type="project" value="InterPro"/>
</dbReference>
<dbReference type="NCBIfam" id="TIGR01507">
    <property type="entry name" value="hopene_cyclase"/>
    <property type="match status" value="1"/>
</dbReference>
<dbReference type="SFLD" id="SFLDG01016">
    <property type="entry name" value="Prenyltransferase_Like_2"/>
    <property type="match status" value="1"/>
</dbReference>
<dbReference type="InterPro" id="IPR032697">
    <property type="entry name" value="SQ_cyclase_N"/>
</dbReference>
<dbReference type="PANTHER" id="PTHR11764">
    <property type="entry name" value="TERPENE CYCLASE/MUTASE FAMILY MEMBER"/>
    <property type="match status" value="1"/>
</dbReference>
<organism evidence="6">
    <name type="scientific">hydrothermal vent metagenome</name>
    <dbReference type="NCBI Taxonomy" id="652676"/>
    <lineage>
        <taxon>unclassified sequences</taxon>
        <taxon>metagenomes</taxon>
        <taxon>ecological metagenomes</taxon>
    </lineage>
</organism>
<comment type="similarity">
    <text evidence="1">Belongs to the terpene cyclase/mutase family.</text>
</comment>
<dbReference type="EMBL" id="UOEC01000092">
    <property type="protein sequence ID" value="VAV91651.1"/>
    <property type="molecule type" value="Genomic_DNA"/>
</dbReference>
<dbReference type="GO" id="GO:0051007">
    <property type="term" value="F:squalene-hopene cyclase activity"/>
    <property type="evidence" value="ECO:0007669"/>
    <property type="project" value="UniProtKB-EC"/>
</dbReference>
<evidence type="ECO:0000259" key="5">
    <source>
        <dbReference type="Pfam" id="PF13249"/>
    </source>
</evidence>
<dbReference type="InterPro" id="IPR006400">
    <property type="entry name" value="Hopene-cyclase"/>
</dbReference>
<dbReference type="InterPro" id="IPR008930">
    <property type="entry name" value="Terpenoid_cyclase/PrenylTrfase"/>
</dbReference>
<evidence type="ECO:0000259" key="4">
    <source>
        <dbReference type="Pfam" id="PF13243"/>
    </source>
</evidence>
<dbReference type="GO" id="GO:0016829">
    <property type="term" value="F:lyase activity"/>
    <property type="evidence" value="ECO:0007669"/>
    <property type="project" value="UniProtKB-KW"/>
</dbReference>
<keyword evidence="6" id="KW-0456">Lyase</keyword>
<dbReference type="Gene3D" id="1.50.10.20">
    <property type="match status" value="2"/>
</dbReference>
<dbReference type="AlphaFoldDB" id="A0A3B0RJ73"/>
<name>A0A3B0RJ73_9ZZZZ</name>
<dbReference type="Pfam" id="PF13243">
    <property type="entry name" value="SQHop_cyclase_C"/>
    <property type="match status" value="1"/>
</dbReference>
<keyword evidence="2" id="KW-0677">Repeat</keyword>
<dbReference type="PANTHER" id="PTHR11764:SF20">
    <property type="entry name" value="LANOSTEROL SYNTHASE"/>
    <property type="match status" value="1"/>
</dbReference>
<evidence type="ECO:0000313" key="6">
    <source>
        <dbReference type="EMBL" id="VAV91651.1"/>
    </source>
</evidence>
<keyword evidence="3 6" id="KW-0413">Isomerase</keyword>
<dbReference type="NCBIfam" id="TIGR01787">
    <property type="entry name" value="squalene_cyclas"/>
    <property type="match status" value="1"/>
</dbReference>
<dbReference type="SUPFAM" id="SSF48239">
    <property type="entry name" value="Terpenoid cyclases/Protein prenyltransferases"/>
    <property type="match status" value="2"/>
</dbReference>
<dbReference type="Pfam" id="PF13249">
    <property type="entry name" value="SQHop_cyclase_N"/>
    <property type="match status" value="1"/>
</dbReference>
<dbReference type="EC" id="5.4.99.17" evidence="6"/>
<dbReference type="CDD" id="cd02892">
    <property type="entry name" value="SQCY_1"/>
    <property type="match status" value="1"/>
</dbReference>
<gene>
    <name evidence="6" type="ORF">MNBD_ALPHA08-1195</name>
</gene>
<evidence type="ECO:0000256" key="1">
    <source>
        <dbReference type="ARBA" id="ARBA00009755"/>
    </source>
</evidence>
<sequence>MTDLPELPALIDQARANAKNAADHLMARQQDDGHIVFELEADATIPAEYIFLNHFLDDLEPDLEAEMGDYLRSVQSDVHGGWPLFHDGDFNISASVKAYYALKIIGDDIEADHMVRARKAILDFGGAEKANVFTRYALALFGQVPWRAVPAMPVELMLMPRWFPVNIWKFSYWSRTVIAPLLILASKRPVAQNPRGVNCSEIFKTPVEKIKVWNVNPTGSRWGDFFIALDKLLQPLAKHVLPRLPFRQWAINRAIDFINPRLNGFEGLGAIFPAMANATMAFSVLGYDKDHPDYKVALGSVRKLVVATADKRQGRARYCQPCVSPIWDTSLAAHSLLEAGVERTDKRVIAACDWLAKEQILDVKGDWAINAPDLRPGGWAFQYKNDYYPDVDDTAVVGMLLHRVDPEKYSENIARAAEWVEGMQSSNGGWGSFDIDNNADFLNSIPFADHGALLDPPTVDVAARCISFLAQIGYDKDHPTITRGIDYLKSEQEEDGSWFGRWGTNYIYGTWSALCAINAVGEDMQSPWVRRAVNWLKSRQREDGGWGEDGATYWDDRKAEVKTSTPSQTAWALLGLMAAGEVDEEAVDKGIAYINTQPRDGDKWDEEAYTAVGFPRVFYLRYHGYSAFFPTWALGRYANLKRGNSRQVEWGM</sequence>
<feature type="domain" description="Squalene cyclase N-terminal" evidence="5">
    <location>
        <begin position="19"/>
        <end position="308"/>
    </location>
</feature>
<dbReference type="InterPro" id="IPR032696">
    <property type="entry name" value="SQ_cyclase_C"/>
</dbReference>
<proteinExistence type="inferred from homology"/>
<dbReference type="GO" id="GO:0016104">
    <property type="term" value="P:triterpenoid biosynthetic process"/>
    <property type="evidence" value="ECO:0007669"/>
    <property type="project" value="InterPro"/>
</dbReference>
<protein>
    <submittedName>
        <fullName evidence="6">Squalene---hopene cyclase @ Squalene---hopanol cyclase</fullName>
        <ecNumber evidence="6">4.2.1.129</ecNumber>
        <ecNumber evidence="6">5.4.99.17</ecNumber>
    </submittedName>
</protein>
<evidence type="ECO:0000256" key="3">
    <source>
        <dbReference type="ARBA" id="ARBA00023235"/>
    </source>
</evidence>
<reference evidence="6" key="1">
    <citation type="submission" date="2018-06" db="EMBL/GenBank/DDBJ databases">
        <authorList>
            <person name="Zhirakovskaya E."/>
        </authorList>
    </citation>
    <scope>NUCLEOTIDE SEQUENCE</scope>
</reference>
<feature type="domain" description="Squalene cyclase C-terminal" evidence="4">
    <location>
        <begin position="323"/>
        <end position="638"/>
    </location>
</feature>
<accession>A0A3B0RJ73</accession>
<evidence type="ECO:0000256" key="2">
    <source>
        <dbReference type="ARBA" id="ARBA00022737"/>
    </source>
</evidence>